<dbReference type="InterPro" id="IPR044996">
    <property type="entry name" value="COQ10-like"/>
</dbReference>
<keyword evidence="4" id="KW-1185">Reference proteome</keyword>
<dbReference type="PANTHER" id="PTHR12901">
    <property type="entry name" value="SPERM PROTEIN HOMOLOG"/>
    <property type="match status" value="1"/>
</dbReference>
<comment type="similarity">
    <text evidence="1">Belongs to the ribosome association toxin RatA family.</text>
</comment>
<protein>
    <submittedName>
        <fullName evidence="3">Ubiquinone-binding protein</fullName>
    </submittedName>
</protein>
<dbReference type="InterPro" id="IPR023393">
    <property type="entry name" value="START-like_dom_sf"/>
</dbReference>
<reference evidence="3 4" key="1">
    <citation type="submission" date="2018-08" db="EMBL/GenBank/DDBJ databases">
        <title>Complete genome sequencing of Blastochloris tepida GI.</title>
        <authorList>
            <person name="Tsukatani Y."/>
            <person name="Mori H."/>
        </authorList>
    </citation>
    <scope>NUCLEOTIDE SEQUENCE [LARGE SCALE GENOMIC DNA]</scope>
    <source>
        <strain evidence="3 4">GI</strain>
    </source>
</reference>
<gene>
    <name evidence="3" type="ORF">BLTE_18650</name>
</gene>
<sequence length="144" mass="16831">MFKLVADCERYPQFLPWCQSCRIRRRLPSGVEGVETVIADMTVGFRAIRETFTSRATFDVPKMLISVEYLDGPFSHLENSWTFKTIDEKQTDVHFFITYEFRSRALSLLMGAMFDAAFRKFSEAFEHRADQLYGRNYRGISARS</sequence>
<name>A0A348G0U7_9HYPH</name>
<dbReference type="AlphaFoldDB" id="A0A348G0U7"/>
<dbReference type="Gene3D" id="3.30.530.20">
    <property type="match status" value="1"/>
</dbReference>
<evidence type="ECO:0000256" key="1">
    <source>
        <dbReference type="ARBA" id="ARBA00008918"/>
    </source>
</evidence>
<keyword evidence="3" id="KW-0830">Ubiquinone</keyword>
<dbReference type="KEGG" id="blag:BLTE_18650"/>
<dbReference type="CDD" id="cd07813">
    <property type="entry name" value="COQ10p_like"/>
    <property type="match status" value="1"/>
</dbReference>
<dbReference type="InterPro" id="IPR005031">
    <property type="entry name" value="COQ10_START"/>
</dbReference>
<evidence type="ECO:0000313" key="3">
    <source>
        <dbReference type="EMBL" id="BBF93180.1"/>
    </source>
</evidence>
<evidence type="ECO:0000313" key="4">
    <source>
        <dbReference type="Proteomes" id="UP000266934"/>
    </source>
</evidence>
<dbReference type="Proteomes" id="UP000266934">
    <property type="component" value="Chromosome"/>
</dbReference>
<accession>A0A348G0U7</accession>
<dbReference type="SUPFAM" id="SSF55961">
    <property type="entry name" value="Bet v1-like"/>
    <property type="match status" value="1"/>
</dbReference>
<organism evidence="3 4">
    <name type="scientific">Blastochloris tepida</name>
    <dbReference type="NCBI Taxonomy" id="2233851"/>
    <lineage>
        <taxon>Bacteria</taxon>
        <taxon>Pseudomonadati</taxon>
        <taxon>Pseudomonadota</taxon>
        <taxon>Alphaproteobacteria</taxon>
        <taxon>Hyphomicrobiales</taxon>
        <taxon>Blastochloridaceae</taxon>
        <taxon>Blastochloris</taxon>
    </lineage>
</organism>
<proteinExistence type="inferred from homology"/>
<dbReference type="PANTHER" id="PTHR12901:SF10">
    <property type="entry name" value="COENZYME Q-BINDING PROTEIN COQ10, MITOCHONDRIAL"/>
    <property type="match status" value="1"/>
</dbReference>
<dbReference type="EMBL" id="AP018907">
    <property type="protein sequence ID" value="BBF93180.1"/>
    <property type="molecule type" value="Genomic_DNA"/>
</dbReference>
<evidence type="ECO:0000259" key="2">
    <source>
        <dbReference type="Pfam" id="PF03364"/>
    </source>
</evidence>
<dbReference type="GO" id="GO:0048039">
    <property type="term" value="F:ubiquinone binding"/>
    <property type="evidence" value="ECO:0007669"/>
    <property type="project" value="InterPro"/>
</dbReference>
<feature type="domain" description="Coenzyme Q-binding protein COQ10 START" evidence="2">
    <location>
        <begin position="1"/>
        <end position="126"/>
    </location>
</feature>
<dbReference type="Pfam" id="PF03364">
    <property type="entry name" value="Polyketide_cyc"/>
    <property type="match status" value="1"/>
</dbReference>
<dbReference type="GO" id="GO:0045333">
    <property type="term" value="P:cellular respiration"/>
    <property type="evidence" value="ECO:0007669"/>
    <property type="project" value="InterPro"/>
</dbReference>